<keyword evidence="3" id="KW-1185">Reference proteome</keyword>
<dbReference type="EMBL" id="CADEAL010001835">
    <property type="protein sequence ID" value="CAB1435955.1"/>
    <property type="molecule type" value="Genomic_DNA"/>
</dbReference>
<proteinExistence type="predicted"/>
<protein>
    <submittedName>
        <fullName evidence="2">Uncharacterized protein</fullName>
    </submittedName>
</protein>
<feature type="region of interest" description="Disordered" evidence="1">
    <location>
        <begin position="1"/>
        <end position="38"/>
    </location>
</feature>
<evidence type="ECO:0000313" key="3">
    <source>
        <dbReference type="Proteomes" id="UP001153269"/>
    </source>
</evidence>
<sequence length="133" mass="14737">MAHCIPAVPQSAAKPPTCQQSAPGQGDTTEPASSGREMKTRLMIHDDRGHSVSVHISGSERHYHCRRFSLVLCLEQTRPPALLALFISRSRRSLRPVKTQGWKHVVTIIAGLAARCSRPSHLILLQREGCELR</sequence>
<name>A0A9N7URW3_PLEPL</name>
<accession>A0A9N7URW3</accession>
<comment type="caution">
    <text evidence="2">The sequence shown here is derived from an EMBL/GenBank/DDBJ whole genome shotgun (WGS) entry which is preliminary data.</text>
</comment>
<gene>
    <name evidence="2" type="ORF">PLEPLA_LOCUS23974</name>
</gene>
<dbReference type="AlphaFoldDB" id="A0A9N7URW3"/>
<feature type="compositionally biased region" description="Polar residues" evidence="1">
    <location>
        <begin position="17"/>
        <end position="32"/>
    </location>
</feature>
<evidence type="ECO:0000256" key="1">
    <source>
        <dbReference type="SAM" id="MobiDB-lite"/>
    </source>
</evidence>
<organism evidence="2 3">
    <name type="scientific">Pleuronectes platessa</name>
    <name type="common">European plaice</name>
    <dbReference type="NCBI Taxonomy" id="8262"/>
    <lineage>
        <taxon>Eukaryota</taxon>
        <taxon>Metazoa</taxon>
        <taxon>Chordata</taxon>
        <taxon>Craniata</taxon>
        <taxon>Vertebrata</taxon>
        <taxon>Euteleostomi</taxon>
        <taxon>Actinopterygii</taxon>
        <taxon>Neopterygii</taxon>
        <taxon>Teleostei</taxon>
        <taxon>Neoteleostei</taxon>
        <taxon>Acanthomorphata</taxon>
        <taxon>Carangaria</taxon>
        <taxon>Pleuronectiformes</taxon>
        <taxon>Pleuronectoidei</taxon>
        <taxon>Pleuronectidae</taxon>
        <taxon>Pleuronectes</taxon>
    </lineage>
</organism>
<dbReference type="Proteomes" id="UP001153269">
    <property type="component" value="Unassembled WGS sequence"/>
</dbReference>
<reference evidence="2" key="1">
    <citation type="submission" date="2020-03" db="EMBL/GenBank/DDBJ databases">
        <authorList>
            <person name="Weist P."/>
        </authorList>
    </citation>
    <scope>NUCLEOTIDE SEQUENCE</scope>
</reference>
<evidence type="ECO:0000313" key="2">
    <source>
        <dbReference type="EMBL" id="CAB1435955.1"/>
    </source>
</evidence>